<name>A0A645FIV3_9ZZZZ</name>
<evidence type="ECO:0000313" key="1">
    <source>
        <dbReference type="EMBL" id="MPN14328.1"/>
    </source>
</evidence>
<dbReference type="AlphaFoldDB" id="A0A645FIV3"/>
<reference evidence="1" key="1">
    <citation type="submission" date="2019-08" db="EMBL/GenBank/DDBJ databases">
        <authorList>
            <person name="Kucharzyk K."/>
            <person name="Murdoch R.W."/>
            <person name="Higgins S."/>
            <person name="Loffler F."/>
        </authorList>
    </citation>
    <scope>NUCLEOTIDE SEQUENCE</scope>
</reference>
<gene>
    <name evidence="1" type="ORF">SDC9_161654</name>
</gene>
<sequence length="147" mass="16226">MVIAAVMNGHVRCVMNLVVRADVARAGYPHTAPVGLIDFAVVVDVIVVRHIVSVRQGCSVSTVDENAAFAHAFDLIREGDIVIPLYIDARLRAVGNQARFHTVAASVERNCVTPGSFEFKPRKAEMVRIADVQQTICRNRQRHPRGR</sequence>
<proteinExistence type="predicted"/>
<dbReference type="EMBL" id="VSSQ01060929">
    <property type="protein sequence ID" value="MPN14328.1"/>
    <property type="molecule type" value="Genomic_DNA"/>
</dbReference>
<organism evidence="1">
    <name type="scientific">bioreactor metagenome</name>
    <dbReference type="NCBI Taxonomy" id="1076179"/>
    <lineage>
        <taxon>unclassified sequences</taxon>
        <taxon>metagenomes</taxon>
        <taxon>ecological metagenomes</taxon>
    </lineage>
</organism>
<comment type="caution">
    <text evidence="1">The sequence shown here is derived from an EMBL/GenBank/DDBJ whole genome shotgun (WGS) entry which is preliminary data.</text>
</comment>
<protein>
    <submittedName>
        <fullName evidence="1">Uncharacterized protein</fullName>
    </submittedName>
</protein>
<accession>A0A645FIV3</accession>